<dbReference type="EMBL" id="FNJQ01000007">
    <property type="protein sequence ID" value="SDP13508.1"/>
    <property type="molecule type" value="Genomic_DNA"/>
</dbReference>
<feature type="binding site" evidence="3">
    <location>
        <begin position="12"/>
        <end position="17"/>
    </location>
    <ligand>
        <name>ATP</name>
        <dbReference type="ChEBI" id="CHEBI:30616"/>
    </ligand>
</feature>
<dbReference type="PROSITE" id="PS51219">
    <property type="entry name" value="DPCK"/>
    <property type="match status" value="1"/>
</dbReference>
<evidence type="ECO:0000313" key="6">
    <source>
        <dbReference type="Proteomes" id="UP000182412"/>
    </source>
</evidence>
<dbReference type="UniPathway" id="UPA00241">
    <property type="reaction ID" value="UER00356"/>
</dbReference>
<dbReference type="GO" id="GO:0004140">
    <property type="term" value="F:dephospho-CoA kinase activity"/>
    <property type="evidence" value="ECO:0007669"/>
    <property type="project" value="UniProtKB-UniRule"/>
</dbReference>
<keyword evidence="3" id="KW-0808">Transferase</keyword>
<comment type="function">
    <text evidence="3">Catalyzes the phosphorylation of the 3'-hydroxyl group of dephosphocoenzyme A to form coenzyme A.</text>
</comment>
<dbReference type="GO" id="GO:0005524">
    <property type="term" value="F:ATP binding"/>
    <property type="evidence" value="ECO:0007669"/>
    <property type="project" value="UniProtKB-UniRule"/>
</dbReference>
<dbReference type="InterPro" id="IPR027417">
    <property type="entry name" value="P-loop_NTPase"/>
</dbReference>
<dbReference type="GO" id="GO:0005737">
    <property type="term" value="C:cytoplasm"/>
    <property type="evidence" value="ECO:0007669"/>
    <property type="project" value="UniProtKB-SubCell"/>
</dbReference>
<comment type="pathway">
    <text evidence="3">Cofactor biosynthesis; coenzyme A biosynthesis; CoA from (R)-pantothenate: step 5/5.</text>
</comment>
<keyword evidence="1 3" id="KW-0547">Nucleotide-binding</keyword>
<keyword evidence="3" id="KW-0963">Cytoplasm</keyword>
<dbReference type="SUPFAM" id="SSF52540">
    <property type="entry name" value="P-loop containing nucleoside triphosphate hydrolases"/>
    <property type="match status" value="1"/>
</dbReference>
<evidence type="ECO:0000256" key="2">
    <source>
        <dbReference type="ARBA" id="ARBA00022840"/>
    </source>
</evidence>
<dbReference type="GO" id="GO:0015937">
    <property type="term" value="P:coenzyme A biosynthetic process"/>
    <property type="evidence" value="ECO:0007669"/>
    <property type="project" value="UniProtKB-UniRule"/>
</dbReference>
<accession>A0A1H0QA14</accession>
<keyword evidence="3 5" id="KW-0418">Kinase</keyword>
<gene>
    <name evidence="3" type="primary">coaE</name>
    <name evidence="5" type="ORF">SAMN05216366_10740</name>
</gene>
<dbReference type="Proteomes" id="UP000182412">
    <property type="component" value="Unassembled WGS sequence"/>
</dbReference>
<comment type="similarity">
    <text evidence="3">Belongs to the CoaE family.</text>
</comment>
<name>A0A1H0QA14_SELRU</name>
<comment type="subcellular location">
    <subcellularLocation>
        <location evidence="3">Cytoplasm</location>
    </subcellularLocation>
</comment>
<reference evidence="5 6" key="1">
    <citation type="submission" date="2016-10" db="EMBL/GenBank/DDBJ databases">
        <authorList>
            <person name="de Groot N.N."/>
        </authorList>
    </citation>
    <scope>NUCLEOTIDE SEQUENCE [LARGE SCALE GENOMIC DNA]</scope>
    <source>
        <strain evidence="5 6">S137</strain>
    </source>
</reference>
<dbReference type="Gene3D" id="3.40.50.300">
    <property type="entry name" value="P-loop containing nucleotide triphosphate hydrolases"/>
    <property type="match status" value="1"/>
</dbReference>
<evidence type="ECO:0000313" key="5">
    <source>
        <dbReference type="EMBL" id="SDP13508.1"/>
    </source>
</evidence>
<dbReference type="NCBIfam" id="TIGR00152">
    <property type="entry name" value="dephospho-CoA kinase"/>
    <property type="match status" value="1"/>
</dbReference>
<organism evidence="5 6">
    <name type="scientific">Selenomonas ruminantium</name>
    <dbReference type="NCBI Taxonomy" id="971"/>
    <lineage>
        <taxon>Bacteria</taxon>
        <taxon>Bacillati</taxon>
        <taxon>Bacillota</taxon>
        <taxon>Negativicutes</taxon>
        <taxon>Selenomonadales</taxon>
        <taxon>Selenomonadaceae</taxon>
        <taxon>Selenomonas</taxon>
    </lineage>
</organism>
<dbReference type="RefSeq" id="WP_074571763.1">
    <property type="nucleotide sequence ID" value="NZ_FNJQ01000007.1"/>
</dbReference>
<dbReference type="Pfam" id="PF01121">
    <property type="entry name" value="CoaE"/>
    <property type="match status" value="1"/>
</dbReference>
<comment type="catalytic activity">
    <reaction evidence="3">
        <text>3'-dephospho-CoA + ATP = ADP + CoA + H(+)</text>
        <dbReference type="Rhea" id="RHEA:18245"/>
        <dbReference type="ChEBI" id="CHEBI:15378"/>
        <dbReference type="ChEBI" id="CHEBI:30616"/>
        <dbReference type="ChEBI" id="CHEBI:57287"/>
        <dbReference type="ChEBI" id="CHEBI:57328"/>
        <dbReference type="ChEBI" id="CHEBI:456216"/>
        <dbReference type="EC" id="2.7.1.24"/>
    </reaction>
</comment>
<dbReference type="CDD" id="cd02022">
    <property type="entry name" value="DPCK"/>
    <property type="match status" value="1"/>
</dbReference>
<dbReference type="EC" id="2.7.1.24" evidence="3 4"/>
<keyword evidence="2 3" id="KW-0067">ATP-binding</keyword>
<dbReference type="HAMAP" id="MF_00376">
    <property type="entry name" value="Dephospho_CoA_kinase"/>
    <property type="match status" value="1"/>
</dbReference>
<evidence type="ECO:0000256" key="3">
    <source>
        <dbReference type="HAMAP-Rule" id="MF_00376"/>
    </source>
</evidence>
<sequence>MARIIGLTGGIASGKSTMAKFFRDKGAAVLNVDAIAHHLSKPRRVLYKIYVQHFGEDILQPDGTLDRRAIGQKVFADKNERQWLNEHTHPILEHVMRQQIACMQRKNFPVIILDVPLLFEAGWDKMTEENCLVFVDEAVQLERLMRRNGYTEAEAQGRIAAQMPLTEKKQRADTFIDNNGSLEDSFSQAEKLWKEWTHAGIS</sequence>
<evidence type="ECO:0000256" key="1">
    <source>
        <dbReference type="ARBA" id="ARBA00022741"/>
    </source>
</evidence>
<proteinExistence type="inferred from homology"/>
<protein>
    <recommendedName>
        <fullName evidence="3 4">Dephospho-CoA kinase</fullName>
        <ecNumber evidence="3 4">2.7.1.24</ecNumber>
    </recommendedName>
    <alternativeName>
        <fullName evidence="3">Dephosphocoenzyme A kinase</fullName>
    </alternativeName>
</protein>
<keyword evidence="3" id="KW-0173">Coenzyme A biosynthesis</keyword>
<dbReference type="AlphaFoldDB" id="A0A1H0QA14"/>
<dbReference type="InterPro" id="IPR001977">
    <property type="entry name" value="Depp_CoAkinase"/>
</dbReference>
<dbReference type="PANTHER" id="PTHR10695:SF46">
    <property type="entry name" value="BIFUNCTIONAL COENZYME A SYNTHASE-RELATED"/>
    <property type="match status" value="1"/>
</dbReference>
<dbReference type="PANTHER" id="PTHR10695">
    <property type="entry name" value="DEPHOSPHO-COA KINASE-RELATED"/>
    <property type="match status" value="1"/>
</dbReference>
<evidence type="ECO:0000256" key="4">
    <source>
        <dbReference type="NCBIfam" id="TIGR00152"/>
    </source>
</evidence>